<accession>A0A8H7XPM5</accession>
<protein>
    <recommendedName>
        <fullName evidence="4">Exocyst complex component SEC5</fullName>
    </recommendedName>
</protein>
<feature type="compositionally biased region" description="Basic residues" evidence="5">
    <location>
        <begin position="981"/>
        <end position="994"/>
    </location>
</feature>
<dbReference type="AlphaFoldDB" id="A0A8H7XPM5"/>
<feature type="region of interest" description="Disordered" evidence="5">
    <location>
        <begin position="245"/>
        <end position="273"/>
    </location>
</feature>
<sequence length="994" mass="110710">MPRLNFNVDEATLLKAYKISSLNPTKWEEVDHDFDESIANATTMLAPSAAGNTSDKQREDLLGLGPAKSVKDLDMETKSSLLLSSRTFSPAQYLAFAHPNATYHDLSRGVAHLQKSIESREEALRVLVEEGFDRFVVVKGAVDGLYEDMKQGILSPETEHGTQPLRNLLKDGARKANQIFLPALETVSKADKLRTTLSVFERSRFFFNLPSFIMESIDAGKFDLALRDYKKGKYLLENRPGQLLPISSSTGSSSGTSSSAYPTGTASETHLKQMQAQQKRILNKVWASVEKAMGEMRKVLIVQLQDSSRSIEDHERTLETLLELQTGAISNAEDLIWTYFDNHHLHIMDKMNSTHRTGMKMITGKLTALQGMKSTGSSHAEKTSAITNSLVSQLRLAMMSLDAGDSDRDIARLASRSEPVWSAILNLVKSVSEVVSTSLPSFWKVGKDFLEGRFTKPSTDKASSRRSPRQCRTMVYDIVKLYISLISQAFMLSDVAVMSRSQSSQLLTGGPESKNYHSKNYQGAAPYQSPAIFPHESASLSTAFYLQNILGEVVECAGDLIGLDLDAPGSAEVKNGLKSLIESLKWRSIDFLGNEWIRDAGLFYHLEVWVASSTTNVDSKSKRSIIPTQHLEQFERFQRYMTTASYKIASTTNSEFFPSSSSAAAKAAISPLGRQAQAKVVLPQMLVGKVTRAFVDASYKFLDGLMLLASDDAPVARGDFEQVTAIAGSEMSLSQLFDLRDGNIRLLLVMANMDCFKKVFIPGMIIQLEKAFNVSMTEDRAALGNAVDQQDQVLFEAYIKPRARVIKEEMSKALLPGGDIDWYRTPQPVALRPYVSEIMNYLVEIHSQVCNVAPSLLDRVVIALIDELNKVTSRCIGKIQRFGTGGLLQLVMELTFIHKSLANYGRDTSAGKRLEEIYTKEATQAYAPSAREDKDFQKAFDEMQETLANARRSTGVQFLCFRKMKEKEKLKESDDRELSRKDKHAGRMRVPRNK</sequence>
<keyword evidence="3 4" id="KW-0268">Exocytosis</keyword>
<comment type="function">
    <text evidence="4">Component of the exocyst complex involved in the docking of exocytic vesicles with fusion sites on the plasma membrane.</text>
</comment>
<evidence type="ECO:0000256" key="5">
    <source>
        <dbReference type="SAM" id="MobiDB-lite"/>
    </source>
</evidence>
<comment type="similarity">
    <text evidence="1 4">Belongs to the SEC5 family.</text>
</comment>
<dbReference type="Pfam" id="PF15469">
    <property type="entry name" value="Sec5"/>
    <property type="match status" value="1"/>
</dbReference>
<feature type="domain" description="Exocyst complex component EXOC2/Sec5 N-terminal" evidence="6">
    <location>
        <begin position="69"/>
        <end position="961"/>
    </location>
</feature>
<proteinExistence type="inferred from homology"/>
<organism evidence="7">
    <name type="scientific">Psilocybe cubensis</name>
    <name type="common">Psychedelic mushroom</name>
    <name type="synonym">Stropharia cubensis</name>
    <dbReference type="NCBI Taxonomy" id="181762"/>
    <lineage>
        <taxon>Eukaryota</taxon>
        <taxon>Fungi</taxon>
        <taxon>Dikarya</taxon>
        <taxon>Basidiomycota</taxon>
        <taxon>Agaricomycotina</taxon>
        <taxon>Agaricomycetes</taxon>
        <taxon>Agaricomycetidae</taxon>
        <taxon>Agaricales</taxon>
        <taxon>Agaricineae</taxon>
        <taxon>Strophariaceae</taxon>
        <taxon>Psilocybe</taxon>
    </lineage>
</organism>
<dbReference type="EMBL" id="JAFIQS010000011">
    <property type="protein sequence ID" value="KAG5164513.1"/>
    <property type="molecule type" value="Genomic_DNA"/>
</dbReference>
<comment type="caution">
    <text evidence="7">The sequence shown here is derived from an EMBL/GenBank/DDBJ whole genome shotgun (WGS) entry which is preliminary data.</text>
</comment>
<evidence type="ECO:0000256" key="3">
    <source>
        <dbReference type="ARBA" id="ARBA00022483"/>
    </source>
</evidence>
<feature type="compositionally biased region" description="Basic and acidic residues" evidence="5">
    <location>
        <begin position="971"/>
        <end position="980"/>
    </location>
</feature>
<evidence type="ECO:0000313" key="7">
    <source>
        <dbReference type="EMBL" id="KAG5164513.1"/>
    </source>
</evidence>
<dbReference type="GO" id="GO:0006893">
    <property type="term" value="P:Golgi to plasma membrane transport"/>
    <property type="evidence" value="ECO:0007669"/>
    <property type="project" value="UniProtKB-UniRule"/>
</dbReference>
<keyword evidence="2 4" id="KW-0813">Transport</keyword>
<reference evidence="7" key="1">
    <citation type="submission" date="2021-02" db="EMBL/GenBank/DDBJ databases">
        <title>Psilocybe cubensis genome.</title>
        <authorList>
            <person name="Mckernan K.J."/>
            <person name="Crawford S."/>
            <person name="Trippe A."/>
            <person name="Kane L.T."/>
            <person name="Mclaughlin S."/>
        </authorList>
    </citation>
    <scope>NUCLEOTIDE SEQUENCE [LARGE SCALE GENOMIC DNA]</scope>
    <source>
        <strain evidence="7">MGC-MH-2018</strain>
    </source>
</reference>
<feature type="compositionally biased region" description="Low complexity" evidence="5">
    <location>
        <begin position="247"/>
        <end position="259"/>
    </location>
</feature>
<feature type="region of interest" description="Disordered" evidence="5">
    <location>
        <begin position="971"/>
        <end position="994"/>
    </location>
</feature>
<gene>
    <name evidence="7" type="ORF">JR316_010148</name>
</gene>
<evidence type="ECO:0000256" key="1">
    <source>
        <dbReference type="ARBA" id="ARBA00010578"/>
    </source>
</evidence>
<dbReference type="PANTHER" id="PTHR13043">
    <property type="entry name" value="EXOCYST COMPLEX COMPONENT SEC5"/>
    <property type="match status" value="1"/>
</dbReference>
<dbReference type="InterPro" id="IPR039481">
    <property type="entry name" value="EXOC2/Sec5_N_dom"/>
</dbReference>
<dbReference type="GO" id="GO:0006887">
    <property type="term" value="P:exocytosis"/>
    <property type="evidence" value="ECO:0007669"/>
    <property type="project" value="UniProtKB-KW"/>
</dbReference>
<dbReference type="GO" id="GO:0000145">
    <property type="term" value="C:exocyst"/>
    <property type="evidence" value="ECO:0007669"/>
    <property type="project" value="UniProtKB-UniRule"/>
</dbReference>
<name>A0A8H7XPM5_PSICU</name>
<dbReference type="InterPro" id="IPR029175">
    <property type="entry name" value="EXOC2/Sec5"/>
</dbReference>
<evidence type="ECO:0000259" key="6">
    <source>
        <dbReference type="Pfam" id="PF15469"/>
    </source>
</evidence>
<dbReference type="GO" id="GO:0015031">
    <property type="term" value="P:protein transport"/>
    <property type="evidence" value="ECO:0007669"/>
    <property type="project" value="UniProtKB-KW"/>
</dbReference>
<evidence type="ECO:0000256" key="2">
    <source>
        <dbReference type="ARBA" id="ARBA00022448"/>
    </source>
</evidence>
<feature type="compositionally biased region" description="Polar residues" evidence="5">
    <location>
        <begin position="260"/>
        <end position="273"/>
    </location>
</feature>
<evidence type="ECO:0000256" key="4">
    <source>
        <dbReference type="RuleBase" id="RU365069"/>
    </source>
</evidence>
<keyword evidence="4" id="KW-0653">Protein transport</keyword>
<comment type="subunit">
    <text evidence="4">Component of the exocyst complex.</text>
</comment>
<dbReference type="PANTHER" id="PTHR13043:SF1">
    <property type="entry name" value="EXOCYST COMPLEX COMPONENT 2"/>
    <property type="match status" value="1"/>
</dbReference>